<dbReference type="STRING" id="634500.EbC_21850"/>
<dbReference type="AlphaFoldDB" id="D8MSA9"/>
<evidence type="ECO:0000313" key="5">
    <source>
        <dbReference type="Proteomes" id="UP000008793"/>
    </source>
</evidence>
<dbReference type="InterPro" id="IPR008030">
    <property type="entry name" value="NmrA-like"/>
</dbReference>
<keyword evidence="2" id="KW-0521">NADP</keyword>
<evidence type="ECO:0000259" key="3">
    <source>
        <dbReference type="Pfam" id="PF05368"/>
    </source>
</evidence>
<evidence type="ECO:0000256" key="2">
    <source>
        <dbReference type="ARBA" id="ARBA00022857"/>
    </source>
</evidence>
<dbReference type="KEGG" id="ebi:EbC_21850"/>
<dbReference type="SUPFAM" id="SSF51735">
    <property type="entry name" value="NAD(P)-binding Rossmann-fold domains"/>
    <property type="match status" value="1"/>
</dbReference>
<dbReference type="InterPro" id="IPR036291">
    <property type="entry name" value="NAD(P)-bd_dom_sf"/>
</dbReference>
<protein>
    <submittedName>
        <fullName evidence="4">NmrA family protein</fullName>
    </submittedName>
</protein>
<dbReference type="PANTHER" id="PTHR42748">
    <property type="entry name" value="NITROGEN METABOLITE REPRESSION PROTEIN NMRA FAMILY MEMBER"/>
    <property type="match status" value="1"/>
</dbReference>
<reference evidence="4 5" key="1">
    <citation type="journal article" date="2010" name="BMC Genomics">
        <title>Genome comparison of the epiphytic bacteria Erwinia billingiae and E. tasmaniensis with the pear pathogen E. pyrifoliae.</title>
        <authorList>
            <person name="Kube M."/>
            <person name="Migdoll A.M."/>
            <person name="Gehring I."/>
            <person name="Heitmann K."/>
            <person name="Mayer Y."/>
            <person name="Kuhl H."/>
            <person name="Knaust F."/>
            <person name="Geider K."/>
            <person name="Reinhardt R."/>
        </authorList>
    </citation>
    <scope>NUCLEOTIDE SEQUENCE [LARGE SCALE GENOMIC DNA]</scope>
    <source>
        <strain evidence="4 5">Eb661</strain>
    </source>
</reference>
<organism evidence="5">
    <name type="scientific">Erwinia billingiae (strain Eb661)</name>
    <dbReference type="NCBI Taxonomy" id="634500"/>
    <lineage>
        <taxon>Bacteria</taxon>
        <taxon>Pseudomonadati</taxon>
        <taxon>Pseudomonadota</taxon>
        <taxon>Gammaproteobacteria</taxon>
        <taxon>Enterobacterales</taxon>
        <taxon>Erwiniaceae</taxon>
        <taxon>Erwinia</taxon>
    </lineage>
</organism>
<dbReference type="GeneID" id="90512198"/>
<dbReference type="RefSeq" id="WP_013202204.1">
    <property type="nucleotide sequence ID" value="NC_014306.1"/>
</dbReference>
<dbReference type="CDD" id="cd05251">
    <property type="entry name" value="NmrA_like_SDR_a"/>
    <property type="match status" value="1"/>
</dbReference>
<feature type="domain" description="NmrA-like" evidence="3">
    <location>
        <begin position="10"/>
        <end position="249"/>
    </location>
</feature>
<dbReference type="Gene3D" id="3.90.25.10">
    <property type="entry name" value="UDP-galactose 4-epimerase, domain 1"/>
    <property type="match status" value="1"/>
</dbReference>
<comment type="similarity">
    <text evidence="1">Belongs to the NmrA-type oxidoreductase family.</text>
</comment>
<dbReference type="EMBL" id="FP236843">
    <property type="protein sequence ID" value="CAX59716.1"/>
    <property type="molecule type" value="Genomic_DNA"/>
</dbReference>
<dbReference type="InterPro" id="IPR051164">
    <property type="entry name" value="NmrA-like_oxidored"/>
</dbReference>
<dbReference type="PANTHER" id="PTHR42748:SF7">
    <property type="entry name" value="NMRA LIKE REDOX SENSOR 1-RELATED"/>
    <property type="match status" value="1"/>
</dbReference>
<dbReference type="Proteomes" id="UP000008793">
    <property type="component" value="Chromosome"/>
</dbReference>
<sequence>MTLNHPHNRPILVFGSTGQQGGAVASALLSRGLPVRAFVRDLTSPASMSLAAAGAQLVKGDFNDGESIREALRGVYGVFSIQPSSGQGEAYGVTDEQEIRYGKTIADFAVEQRVQHLVYTSVNAAGQGPTGLGHFDSKTEIENHIRQMEIRYTIIRPAAFMELLLLPGMGLDQDKFTFFARPEQAFQLIAVQDIGKIVVEIFSKPQQFAGRTLEIAGDRVTGNDLQALLSQAARKPIHYQRFSETLLNENDFLKRLAAVIDDGRCAGHADLPALNQEFGHLTRLQEWLAGPGKEAFAAALVNESADIALR</sequence>
<dbReference type="Gene3D" id="3.40.50.720">
    <property type="entry name" value="NAD(P)-binding Rossmann-like Domain"/>
    <property type="match status" value="1"/>
</dbReference>
<proteinExistence type="inferred from homology"/>
<gene>
    <name evidence="4" type="ordered locus">EbC_21850</name>
</gene>
<dbReference type="HOGENOM" id="CLU_007383_8_4_6"/>
<keyword evidence="5" id="KW-1185">Reference proteome</keyword>
<evidence type="ECO:0000313" key="4">
    <source>
        <dbReference type="EMBL" id="CAX59716.1"/>
    </source>
</evidence>
<evidence type="ECO:0000256" key="1">
    <source>
        <dbReference type="ARBA" id="ARBA00006328"/>
    </source>
</evidence>
<accession>D8MSA9</accession>
<dbReference type="eggNOG" id="COG0702">
    <property type="taxonomic scope" value="Bacteria"/>
</dbReference>
<dbReference type="Pfam" id="PF05368">
    <property type="entry name" value="NmrA"/>
    <property type="match status" value="1"/>
</dbReference>
<name>D8MSA9_ERWBE</name>